<dbReference type="RefSeq" id="WP_130602102.1">
    <property type="nucleotide sequence ID" value="NZ_CP034759.1"/>
</dbReference>
<feature type="chain" id="PRO_5020199665" description="OmpA-like domain-containing protein" evidence="11">
    <location>
        <begin position="29"/>
        <end position="382"/>
    </location>
</feature>
<evidence type="ECO:0000256" key="8">
    <source>
        <dbReference type="ARBA" id="ARBA00023136"/>
    </source>
</evidence>
<dbReference type="KEGG" id="lsd:EMK97_10915"/>
<keyword evidence="6" id="KW-0406">Ion transport</keyword>
<dbReference type="OrthoDB" id="9805832at2"/>
<comment type="subcellular location">
    <subcellularLocation>
        <location evidence="1">Cell outer membrane</location>
        <topology evidence="1">Multi-pass membrane protein</topology>
    </subcellularLocation>
</comment>
<evidence type="ECO:0000256" key="11">
    <source>
        <dbReference type="SAM" id="SignalP"/>
    </source>
</evidence>
<feature type="domain" description="OmpA-like" evidence="12">
    <location>
        <begin position="255"/>
        <end position="370"/>
    </location>
</feature>
<keyword evidence="7" id="KW-0626">Porin</keyword>
<proteinExistence type="inferred from homology"/>
<comment type="similarity">
    <text evidence="2">Belongs to the outer membrane OOP (TC 1.B.6) superfamily. OmpA family.</text>
</comment>
<dbReference type="EMBL" id="CP034759">
    <property type="protein sequence ID" value="QBG36189.1"/>
    <property type="molecule type" value="Genomic_DNA"/>
</dbReference>
<keyword evidence="3" id="KW-0813">Transport</keyword>
<dbReference type="PANTHER" id="PTHR30329:SF21">
    <property type="entry name" value="LIPOPROTEIN YIAD-RELATED"/>
    <property type="match status" value="1"/>
</dbReference>
<dbReference type="InterPro" id="IPR011250">
    <property type="entry name" value="OMP/PagP_B-barrel"/>
</dbReference>
<dbReference type="Proteomes" id="UP000290244">
    <property type="component" value="Chromosome"/>
</dbReference>
<dbReference type="InterPro" id="IPR006664">
    <property type="entry name" value="OMP_bac"/>
</dbReference>
<dbReference type="InterPro" id="IPR000498">
    <property type="entry name" value="OmpA-like_TM_dom"/>
</dbReference>
<dbReference type="Pfam" id="PF01389">
    <property type="entry name" value="OmpA_membrane"/>
    <property type="match status" value="1"/>
</dbReference>
<dbReference type="PROSITE" id="PS51123">
    <property type="entry name" value="OMPA_2"/>
    <property type="match status" value="1"/>
</dbReference>
<organism evidence="13 14">
    <name type="scientific">Litorilituus sediminis</name>
    <dbReference type="NCBI Taxonomy" id="718192"/>
    <lineage>
        <taxon>Bacteria</taxon>
        <taxon>Pseudomonadati</taxon>
        <taxon>Pseudomonadota</taxon>
        <taxon>Gammaproteobacteria</taxon>
        <taxon>Alteromonadales</taxon>
        <taxon>Colwelliaceae</taxon>
        <taxon>Litorilituus</taxon>
    </lineage>
</organism>
<evidence type="ECO:0000256" key="2">
    <source>
        <dbReference type="ARBA" id="ARBA00005710"/>
    </source>
</evidence>
<dbReference type="GO" id="GO:0009279">
    <property type="term" value="C:cell outer membrane"/>
    <property type="evidence" value="ECO:0007669"/>
    <property type="project" value="UniProtKB-SubCell"/>
</dbReference>
<feature type="signal peptide" evidence="11">
    <location>
        <begin position="1"/>
        <end position="28"/>
    </location>
</feature>
<protein>
    <recommendedName>
        <fullName evidence="12">OmpA-like domain-containing protein</fullName>
    </recommendedName>
</protein>
<reference evidence="13 14" key="1">
    <citation type="submission" date="2018-12" db="EMBL/GenBank/DDBJ databases">
        <title>Complete genome of Litorilituus sediminis.</title>
        <authorList>
            <person name="Liu A."/>
            <person name="Rong J."/>
        </authorList>
    </citation>
    <scope>NUCLEOTIDE SEQUENCE [LARGE SCALE GENOMIC DNA]</scope>
    <source>
        <strain evidence="13 14">JCM 17549</strain>
    </source>
</reference>
<dbReference type="SUPFAM" id="SSF103088">
    <property type="entry name" value="OmpA-like"/>
    <property type="match status" value="1"/>
</dbReference>
<evidence type="ECO:0000256" key="5">
    <source>
        <dbReference type="ARBA" id="ARBA00022692"/>
    </source>
</evidence>
<dbReference type="GO" id="GO:0015288">
    <property type="term" value="F:porin activity"/>
    <property type="evidence" value="ECO:0007669"/>
    <property type="project" value="UniProtKB-KW"/>
</dbReference>
<keyword evidence="11" id="KW-0732">Signal</keyword>
<evidence type="ECO:0000256" key="3">
    <source>
        <dbReference type="ARBA" id="ARBA00022448"/>
    </source>
</evidence>
<evidence type="ECO:0000256" key="1">
    <source>
        <dbReference type="ARBA" id="ARBA00004571"/>
    </source>
</evidence>
<dbReference type="Gene3D" id="2.40.160.20">
    <property type="match status" value="1"/>
</dbReference>
<evidence type="ECO:0000256" key="6">
    <source>
        <dbReference type="ARBA" id="ARBA00023065"/>
    </source>
</evidence>
<name>A0A4P6P7I7_9GAMM</name>
<evidence type="ECO:0000256" key="7">
    <source>
        <dbReference type="ARBA" id="ARBA00023114"/>
    </source>
</evidence>
<dbReference type="InterPro" id="IPR050330">
    <property type="entry name" value="Bact_OuterMem_StrucFunc"/>
</dbReference>
<dbReference type="Gene3D" id="3.30.1330.60">
    <property type="entry name" value="OmpA-like domain"/>
    <property type="match status" value="1"/>
</dbReference>
<sequence>MLFAIKPNQITALSMLLTSFTFSQFVHATEPVPSKPEQEHKKTTFESYYYTGGKLGINRYQDACEAWHTGCEHNDLGLGLFGGYQVNKYLGFEFSYLKLGEASGKYIETGVEQKYAGTMQGFDFSAVASIDIYQQLGAFAKLGTMNWYGENTSHHGTLTSYSWAPTAGAGLSYQFSKAWQARLEYQYFHELGNKKLGSTNAHFTSLGVSYRFGSDKQPIKPKKTHQYSQPLKAQQKAMEIPARPTKPVAAPVPARAQPIAAQQVSVQFDFDSDKLNKPHQLDNIITLLKKYPQASVTLKGYTDSKGSEAYNLELSKRRVTGIEQYLLAQGVSKRQITSDYFGEQNPVIDNLTQEHRDKNRRVEVTTKKFTIYDNQAVKQGAQ</sequence>
<dbReference type="InterPro" id="IPR036737">
    <property type="entry name" value="OmpA-like_sf"/>
</dbReference>
<accession>A0A4P6P7I7</accession>
<evidence type="ECO:0000256" key="10">
    <source>
        <dbReference type="PROSITE-ProRule" id="PRU00473"/>
    </source>
</evidence>
<dbReference type="SUPFAM" id="SSF56925">
    <property type="entry name" value="OMPA-like"/>
    <property type="match status" value="1"/>
</dbReference>
<dbReference type="Pfam" id="PF00691">
    <property type="entry name" value="OmpA"/>
    <property type="match status" value="1"/>
</dbReference>
<dbReference type="AlphaFoldDB" id="A0A4P6P7I7"/>
<dbReference type="GO" id="GO:0006811">
    <property type="term" value="P:monoatomic ion transport"/>
    <property type="evidence" value="ECO:0007669"/>
    <property type="project" value="UniProtKB-KW"/>
</dbReference>
<gene>
    <name evidence="13" type="ORF">EMK97_10915</name>
</gene>
<keyword evidence="8 10" id="KW-0472">Membrane</keyword>
<dbReference type="CDD" id="cd07185">
    <property type="entry name" value="OmpA_C-like"/>
    <property type="match status" value="1"/>
</dbReference>
<dbReference type="PRINTS" id="PR01021">
    <property type="entry name" value="OMPADOMAIN"/>
</dbReference>
<keyword evidence="4" id="KW-1134">Transmembrane beta strand</keyword>
<evidence type="ECO:0000313" key="13">
    <source>
        <dbReference type="EMBL" id="QBG36189.1"/>
    </source>
</evidence>
<keyword evidence="14" id="KW-1185">Reference proteome</keyword>
<evidence type="ECO:0000313" key="14">
    <source>
        <dbReference type="Proteomes" id="UP000290244"/>
    </source>
</evidence>
<evidence type="ECO:0000256" key="4">
    <source>
        <dbReference type="ARBA" id="ARBA00022452"/>
    </source>
</evidence>
<evidence type="ECO:0000259" key="12">
    <source>
        <dbReference type="PROSITE" id="PS51123"/>
    </source>
</evidence>
<dbReference type="PANTHER" id="PTHR30329">
    <property type="entry name" value="STATOR ELEMENT OF FLAGELLAR MOTOR COMPLEX"/>
    <property type="match status" value="1"/>
</dbReference>
<keyword evidence="5" id="KW-0812">Transmembrane</keyword>
<keyword evidence="9" id="KW-0998">Cell outer membrane</keyword>
<evidence type="ECO:0000256" key="9">
    <source>
        <dbReference type="ARBA" id="ARBA00023237"/>
    </source>
</evidence>
<dbReference type="InterPro" id="IPR006665">
    <property type="entry name" value="OmpA-like"/>
</dbReference>
<dbReference type="GO" id="GO:0046930">
    <property type="term" value="C:pore complex"/>
    <property type="evidence" value="ECO:0007669"/>
    <property type="project" value="UniProtKB-KW"/>
</dbReference>